<dbReference type="GO" id="GO:0009750">
    <property type="term" value="P:response to fructose"/>
    <property type="evidence" value="ECO:0007669"/>
    <property type="project" value="TreeGrafter"/>
</dbReference>
<dbReference type="EMBL" id="CAJOBF010001495">
    <property type="protein sequence ID" value="CAF3956807.1"/>
    <property type="molecule type" value="Genomic_DNA"/>
</dbReference>
<dbReference type="GO" id="GO:0004857">
    <property type="term" value="F:enzyme inhibitor activity"/>
    <property type="evidence" value="ECO:0007669"/>
    <property type="project" value="TreeGrafter"/>
</dbReference>
<dbReference type="GO" id="GO:0005829">
    <property type="term" value="C:cytosol"/>
    <property type="evidence" value="ECO:0007669"/>
    <property type="project" value="TreeGrafter"/>
</dbReference>
<dbReference type="Gene3D" id="1.10.8.1080">
    <property type="match status" value="1"/>
</dbReference>
<dbReference type="InterPro" id="IPR046348">
    <property type="entry name" value="SIS_dom_sf"/>
</dbReference>
<reference evidence="3" key="1">
    <citation type="submission" date="2021-02" db="EMBL/GenBank/DDBJ databases">
        <authorList>
            <person name="Nowell W R."/>
        </authorList>
    </citation>
    <scope>NUCLEOTIDE SEQUENCE</scope>
</reference>
<protein>
    <recommendedName>
        <fullName evidence="2">SIS domain-containing protein</fullName>
    </recommendedName>
</protein>
<organism evidence="3 6">
    <name type="scientific">Rotaria magnacalcarata</name>
    <dbReference type="NCBI Taxonomy" id="392030"/>
    <lineage>
        <taxon>Eukaryota</taxon>
        <taxon>Metazoa</taxon>
        <taxon>Spiralia</taxon>
        <taxon>Gnathifera</taxon>
        <taxon>Rotifera</taxon>
        <taxon>Eurotatoria</taxon>
        <taxon>Bdelloidea</taxon>
        <taxon>Philodinida</taxon>
        <taxon>Philodinidae</taxon>
        <taxon>Rotaria</taxon>
    </lineage>
</organism>
<dbReference type="Proteomes" id="UP000663842">
    <property type="component" value="Unassembled WGS sequence"/>
</dbReference>
<dbReference type="PANTHER" id="PTHR10088:SF4">
    <property type="entry name" value="GLUCOKINASE REGULATORY PROTEIN"/>
    <property type="match status" value="1"/>
</dbReference>
<proteinExistence type="predicted"/>
<dbReference type="InterPro" id="IPR054017">
    <property type="entry name" value="GKRP_SIS_2"/>
</dbReference>
<evidence type="ECO:0000313" key="6">
    <source>
        <dbReference type="Proteomes" id="UP000663824"/>
    </source>
</evidence>
<dbReference type="PANTHER" id="PTHR10088">
    <property type="entry name" value="GLUCOKINASE REGULATORY PROTEIN"/>
    <property type="match status" value="1"/>
</dbReference>
<dbReference type="GO" id="GO:0030246">
    <property type="term" value="F:carbohydrate binding"/>
    <property type="evidence" value="ECO:0007669"/>
    <property type="project" value="TreeGrafter"/>
</dbReference>
<dbReference type="PROSITE" id="PS01272">
    <property type="entry name" value="GCKR"/>
    <property type="match status" value="1"/>
</dbReference>
<dbReference type="InterPro" id="IPR001347">
    <property type="entry name" value="SIS_dom"/>
</dbReference>
<dbReference type="GO" id="GO:0005654">
    <property type="term" value="C:nucleoplasm"/>
    <property type="evidence" value="ECO:0007669"/>
    <property type="project" value="TreeGrafter"/>
</dbReference>
<dbReference type="AlphaFoldDB" id="A0A816ZDB7"/>
<comment type="caution">
    <text evidence="3">The sequence shown here is derived from an EMBL/GenBank/DDBJ whole genome shotgun (WGS) entry which is preliminary data.</text>
</comment>
<dbReference type="SUPFAM" id="SSF53697">
    <property type="entry name" value="SIS domain"/>
    <property type="match status" value="2"/>
</dbReference>
<dbReference type="InterPro" id="IPR040190">
    <property type="entry name" value="MURQ/GCKR"/>
</dbReference>
<dbReference type="GO" id="GO:0070095">
    <property type="term" value="F:fructose-6-phosphate binding"/>
    <property type="evidence" value="ECO:0007669"/>
    <property type="project" value="TreeGrafter"/>
</dbReference>
<dbReference type="EMBL" id="CAJNRE010019489">
    <property type="protein sequence ID" value="CAF2199130.1"/>
    <property type="molecule type" value="Genomic_DNA"/>
</dbReference>
<dbReference type="Proteomes" id="UP000663887">
    <property type="component" value="Unassembled WGS sequence"/>
</dbReference>
<evidence type="ECO:0000313" key="3">
    <source>
        <dbReference type="EMBL" id="CAF2199130.1"/>
    </source>
</evidence>
<accession>A0A816ZDB7</accession>
<name>A0A816ZDB7_9BILA</name>
<dbReference type="PROSITE" id="PS51464">
    <property type="entry name" value="SIS"/>
    <property type="match status" value="1"/>
</dbReference>
<dbReference type="InterPro" id="IPR005486">
    <property type="entry name" value="Glucokinase_regulatory_CS"/>
</dbReference>
<dbReference type="Gene3D" id="3.40.50.12620">
    <property type="match status" value="1"/>
</dbReference>
<dbReference type="GO" id="GO:0042593">
    <property type="term" value="P:glucose homeostasis"/>
    <property type="evidence" value="ECO:0007669"/>
    <property type="project" value="TreeGrafter"/>
</dbReference>
<dbReference type="Gene3D" id="3.40.50.10490">
    <property type="entry name" value="Glucose-6-phosphate isomerase like protein, domain 1"/>
    <property type="match status" value="1"/>
</dbReference>
<dbReference type="EMBL" id="CAJNRG010019306">
    <property type="protein sequence ID" value="CAF2271380.1"/>
    <property type="molecule type" value="Genomic_DNA"/>
</dbReference>
<dbReference type="GO" id="GO:1901135">
    <property type="term" value="P:carbohydrate derivative metabolic process"/>
    <property type="evidence" value="ECO:0007669"/>
    <property type="project" value="InterPro"/>
</dbReference>
<dbReference type="Proteomes" id="UP000663824">
    <property type="component" value="Unassembled WGS sequence"/>
</dbReference>
<dbReference type="Pfam" id="PF20741">
    <property type="entry name" value="GKRP-like_C"/>
    <property type="match status" value="1"/>
</dbReference>
<dbReference type="Pfam" id="PF22198">
    <property type="entry name" value="GKRP_SIS_2"/>
    <property type="match status" value="1"/>
</dbReference>
<gene>
    <name evidence="3" type="ORF">MBJ925_LOCUS35288</name>
    <name evidence="5" type="ORF">UXM345_LOCUS13671</name>
    <name evidence="4" type="ORF">XDN619_LOCUS37134</name>
</gene>
<evidence type="ECO:0000313" key="4">
    <source>
        <dbReference type="EMBL" id="CAF2271380.1"/>
    </source>
</evidence>
<evidence type="ECO:0000259" key="2">
    <source>
        <dbReference type="PROSITE" id="PS51464"/>
    </source>
</evidence>
<sequence length="557" mass="62084">MDSVPFTERRNALTMNIDADTVEDAANRLHECNMEVFYGYENYKGLSDDEFLNKLDQLVILVKATLQNEKGIIVISGCGTSGRIGFLASTFFNQLCLENNLPKKYHYIIAGGNSALVTSVEATEDDPIVGAAELKHVSESFERVLFIGITCGLSAPFVGGQLEYCLDNPEKFIPVLIGFNPVSMARQIRVPKWSGDKTFYGVASRMEKTSGALILNPIVGPEPISGSSRMKSGTATKVMLDTVFYLASTNTNAKARDVIEEFKITIEKMKNETTDIANVIQQAGDCMINNGYIRYVGSSTFGIWGMIDASECVPTYNSSYDDIRGFMTNDYFKKSLNPESADSLVSPALDQSTPDDLWKTFQDLPPSSLIVFIDREYHLQKALVDKLQQKNHRIVWIKLLSTESLESNSNVQMIDFSKSITSADVTKQYLIAELILKLCLNTISTAAHVLKGKVYQNIMIDVRVSNIKLFYRAIDIIKLLTGVDKETAEKCLIQSIYQTNDEINNQTIEQHITAVANNKDHIVPIALLMCLSNYSYTQAKLQIDKCPRIRDICTGNN</sequence>
<evidence type="ECO:0000313" key="5">
    <source>
        <dbReference type="EMBL" id="CAF3956807.1"/>
    </source>
</evidence>
<keyword evidence="1" id="KW-0119">Carbohydrate metabolism</keyword>
<evidence type="ECO:0000256" key="1">
    <source>
        <dbReference type="ARBA" id="ARBA00023277"/>
    </source>
</evidence>
<feature type="domain" description="SIS" evidence="2">
    <location>
        <begin position="62"/>
        <end position="253"/>
    </location>
</feature>
<dbReference type="Pfam" id="PF22645">
    <property type="entry name" value="GKRP_SIS_N"/>
    <property type="match status" value="1"/>
</dbReference>
<dbReference type="GO" id="GO:0019899">
    <property type="term" value="F:enzyme binding"/>
    <property type="evidence" value="ECO:0007669"/>
    <property type="project" value="TreeGrafter"/>
</dbReference>